<comment type="caution">
    <text evidence="1">The sequence shown here is derived from an EMBL/GenBank/DDBJ whole genome shotgun (WGS) entry which is preliminary data.</text>
</comment>
<evidence type="ECO:0000313" key="2">
    <source>
        <dbReference type="Proteomes" id="UP000792457"/>
    </source>
</evidence>
<evidence type="ECO:0000313" key="1">
    <source>
        <dbReference type="EMBL" id="KAG8240044.1"/>
    </source>
</evidence>
<reference evidence="1" key="2">
    <citation type="submission" date="2017-10" db="EMBL/GenBank/DDBJ databases">
        <title>Ladona fulva Genome sequencing and assembly.</title>
        <authorList>
            <person name="Murali S."/>
            <person name="Richards S."/>
            <person name="Bandaranaike D."/>
            <person name="Bellair M."/>
            <person name="Blankenburg K."/>
            <person name="Chao H."/>
            <person name="Dinh H."/>
            <person name="Doddapaneni H."/>
            <person name="Dugan-Rocha S."/>
            <person name="Elkadiri S."/>
            <person name="Gnanaolivu R."/>
            <person name="Hernandez B."/>
            <person name="Skinner E."/>
            <person name="Javaid M."/>
            <person name="Lee S."/>
            <person name="Li M."/>
            <person name="Ming W."/>
            <person name="Munidasa M."/>
            <person name="Muniz J."/>
            <person name="Nguyen L."/>
            <person name="Hughes D."/>
            <person name="Osuji N."/>
            <person name="Pu L.-L."/>
            <person name="Puazo M."/>
            <person name="Qu C."/>
            <person name="Quiroz J."/>
            <person name="Raj R."/>
            <person name="Weissenberger G."/>
            <person name="Xin Y."/>
            <person name="Zou X."/>
            <person name="Han Y."/>
            <person name="Worley K."/>
            <person name="Muzny D."/>
            <person name="Gibbs R."/>
        </authorList>
    </citation>
    <scope>NUCLEOTIDE SEQUENCE</scope>
    <source>
        <strain evidence="1">Sampled in the wild</strain>
    </source>
</reference>
<sequence length="119" mass="13213">MIKMSLYPSLEDMKVDQLYKAQMNLYANSEQPEVAQIPCTDSNSVTLYPVLNDFMGLELPSEWNGQPLHNATVAVTPPSGIQINAPVSGRSLGLQRAQVTHGIREVRIALRILICSDRF</sequence>
<protein>
    <submittedName>
        <fullName evidence="1">Uncharacterized protein</fullName>
    </submittedName>
</protein>
<accession>A0A8K0KT98</accession>
<dbReference type="OrthoDB" id="10059177at2759"/>
<organism evidence="1 2">
    <name type="scientific">Ladona fulva</name>
    <name type="common">Scarce chaser dragonfly</name>
    <name type="synonym">Libellula fulva</name>
    <dbReference type="NCBI Taxonomy" id="123851"/>
    <lineage>
        <taxon>Eukaryota</taxon>
        <taxon>Metazoa</taxon>
        <taxon>Ecdysozoa</taxon>
        <taxon>Arthropoda</taxon>
        <taxon>Hexapoda</taxon>
        <taxon>Insecta</taxon>
        <taxon>Pterygota</taxon>
        <taxon>Palaeoptera</taxon>
        <taxon>Odonata</taxon>
        <taxon>Epiprocta</taxon>
        <taxon>Anisoptera</taxon>
        <taxon>Libelluloidea</taxon>
        <taxon>Libellulidae</taxon>
        <taxon>Ladona</taxon>
    </lineage>
</organism>
<keyword evidence="2" id="KW-1185">Reference proteome</keyword>
<gene>
    <name evidence="1" type="ORF">J437_LFUL019283</name>
</gene>
<proteinExistence type="predicted"/>
<dbReference type="Proteomes" id="UP000792457">
    <property type="component" value="Unassembled WGS sequence"/>
</dbReference>
<name>A0A8K0KT98_LADFU</name>
<dbReference type="AlphaFoldDB" id="A0A8K0KT98"/>
<reference evidence="1" key="1">
    <citation type="submission" date="2013-04" db="EMBL/GenBank/DDBJ databases">
        <authorList>
            <person name="Qu J."/>
            <person name="Murali S.C."/>
            <person name="Bandaranaike D."/>
            <person name="Bellair M."/>
            <person name="Blankenburg K."/>
            <person name="Chao H."/>
            <person name="Dinh H."/>
            <person name="Doddapaneni H."/>
            <person name="Downs B."/>
            <person name="Dugan-Rocha S."/>
            <person name="Elkadiri S."/>
            <person name="Gnanaolivu R.D."/>
            <person name="Hernandez B."/>
            <person name="Javaid M."/>
            <person name="Jayaseelan J.C."/>
            <person name="Lee S."/>
            <person name="Li M."/>
            <person name="Ming W."/>
            <person name="Munidasa M."/>
            <person name="Muniz J."/>
            <person name="Nguyen L."/>
            <person name="Ongeri F."/>
            <person name="Osuji N."/>
            <person name="Pu L.-L."/>
            <person name="Puazo M."/>
            <person name="Qu C."/>
            <person name="Quiroz J."/>
            <person name="Raj R."/>
            <person name="Weissenberger G."/>
            <person name="Xin Y."/>
            <person name="Zou X."/>
            <person name="Han Y."/>
            <person name="Richards S."/>
            <person name="Worley K."/>
            <person name="Muzny D."/>
            <person name="Gibbs R."/>
        </authorList>
    </citation>
    <scope>NUCLEOTIDE SEQUENCE</scope>
    <source>
        <strain evidence="1">Sampled in the wild</strain>
    </source>
</reference>
<dbReference type="EMBL" id="KZ310850">
    <property type="protein sequence ID" value="KAG8240044.1"/>
    <property type="molecule type" value="Genomic_DNA"/>
</dbReference>